<reference evidence="1 2" key="1">
    <citation type="journal article" date="2024" name="Int. J. Syst. Evol. Microbiol.">
        <title>Clostridium omnivorum sp. nov., isolated from anoxic soil under the treatment of reductive soil disinfestation.</title>
        <authorList>
            <person name="Ueki A."/>
            <person name="Tonouchi A."/>
            <person name="Kaku N."/>
            <person name="Honma S."/>
            <person name="Ueki K."/>
        </authorList>
    </citation>
    <scope>NUCLEOTIDE SEQUENCE [LARGE SCALE GENOMIC DNA]</scope>
    <source>
        <strain evidence="1 2">E14</strain>
    </source>
</reference>
<sequence length="187" mass="20535">MNKLEEILVENPVVAAIRNEDDLKKCINSDSQVVFVLYGDIINIKSICEKLRNANKLVFIHMDMIEGLKGDYAGLQFIKRYAEPYGIITTKVTNIKHAKQLGLGTIQRVFIIDSLSLDSGIRNIKEVMPDAVEVMPGVASKIINMLQSKVHVPVIAGGLIESKKDVLESLASGAVAISTSTAELWNI</sequence>
<dbReference type="Pfam" id="PF04309">
    <property type="entry name" value="G3P_antiterm"/>
    <property type="match status" value="1"/>
</dbReference>
<name>A0ABQ5N9V3_9CLOT</name>
<dbReference type="Proteomes" id="UP001208567">
    <property type="component" value="Unassembled WGS sequence"/>
</dbReference>
<comment type="caution">
    <text evidence="1">The sequence shown here is derived from an EMBL/GenBank/DDBJ whole genome shotgun (WGS) entry which is preliminary data.</text>
</comment>
<dbReference type="RefSeq" id="WP_264851315.1">
    <property type="nucleotide sequence ID" value="NZ_BRXR01000001.1"/>
</dbReference>
<proteinExistence type="predicted"/>
<dbReference type="Gene3D" id="3.20.20.70">
    <property type="entry name" value="Aldolase class I"/>
    <property type="match status" value="1"/>
</dbReference>
<dbReference type="PIRSF" id="PIRSF016897">
    <property type="entry name" value="GlpP"/>
    <property type="match status" value="1"/>
</dbReference>
<accession>A0ABQ5N9V3</accession>
<keyword evidence="2" id="KW-1185">Reference proteome</keyword>
<dbReference type="PANTHER" id="PTHR35787:SF1">
    <property type="entry name" value="GLYCEROL UPTAKE OPERON ANTITERMINATOR REGULATORY PROTEIN"/>
    <property type="match status" value="1"/>
</dbReference>
<dbReference type="InterPro" id="IPR013785">
    <property type="entry name" value="Aldolase_TIM"/>
</dbReference>
<evidence type="ECO:0000313" key="2">
    <source>
        <dbReference type="Proteomes" id="UP001208567"/>
    </source>
</evidence>
<dbReference type="InterPro" id="IPR006699">
    <property type="entry name" value="GlpP"/>
</dbReference>
<organism evidence="1 2">
    <name type="scientific">Clostridium omnivorum</name>
    <dbReference type="NCBI Taxonomy" id="1604902"/>
    <lineage>
        <taxon>Bacteria</taxon>
        <taxon>Bacillati</taxon>
        <taxon>Bacillota</taxon>
        <taxon>Clostridia</taxon>
        <taxon>Eubacteriales</taxon>
        <taxon>Clostridiaceae</taxon>
        <taxon>Clostridium</taxon>
    </lineage>
</organism>
<gene>
    <name evidence="1" type="primary">glpP</name>
    <name evidence="1" type="ORF">bsdE14_34130</name>
</gene>
<dbReference type="SUPFAM" id="SSF110391">
    <property type="entry name" value="GlpP-like"/>
    <property type="match status" value="1"/>
</dbReference>
<dbReference type="EMBL" id="BRXR01000001">
    <property type="protein sequence ID" value="GLC32003.1"/>
    <property type="molecule type" value="Genomic_DNA"/>
</dbReference>
<evidence type="ECO:0000313" key="1">
    <source>
        <dbReference type="EMBL" id="GLC32003.1"/>
    </source>
</evidence>
<dbReference type="PANTHER" id="PTHR35787">
    <property type="entry name" value="GLYCEROL UPTAKE OPERON ANTITERMINATOR REGULATORY PROTEIN"/>
    <property type="match status" value="1"/>
</dbReference>
<protein>
    <submittedName>
        <fullName evidence="1">Glycerol uptake operon antiterminator regulatory protein</fullName>
    </submittedName>
</protein>